<comment type="caution">
    <text evidence="2">The sequence shown here is derived from an EMBL/GenBank/DDBJ whole genome shotgun (WGS) entry which is preliminary data.</text>
</comment>
<gene>
    <name evidence="2" type="ORF">BCR33DRAFT_781096</name>
</gene>
<dbReference type="AlphaFoldDB" id="A0A1Y2CTR1"/>
<keyword evidence="3" id="KW-1185">Reference proteome</keyword>
<proteinExistence type="predicted"/>
<dbReference type="EMBL" id="MCGO01000007">
    <property type="protein sequence ID" value="ORY50347.1"/>
    <property type="molecule type" value="Genomic_DNA"/>
</dbReference>
<protein>
    <submittedName>
        <fullName evidence="2">Uncharacterized protein</fullName>
    </submittedName>
</protein>
<dbReference type="OrthoDB" id="3176531at2759"/>
<evidence type="ECO:0000313" key="2">
    <source>
        <dbReference type="EMBL" id="ORY50347.1"/>
    </source>
</evidence>
<evidence type="ECO:0000256" key="1">
    <source>
        <dbReference type="SAM" id="MobiDB-lite"/>
    </source>
</evidence>
<dbReference type="Proteomes" id="UP000193642">
    <property type="component" value="Unassembled WGS sequence"/>
</dbReference>
<evidence type="ECO:0000313" key="3">
    <source>
        <dbReference type="Proteomes" id="UP000193642"/>
    </source>
</evidence>
<dbReference type="STRING" id="329046.A0A1Y2CTR1"/>
<sequence length="596" mass="68741">MKRPRLLIALILPVLGLLYLLTSTLIYASDEGTVITKPEKEAARRNGVPDLDSGGQRPKTLLPPKESAKDMLEALHPSDPTLKCIHLPATSNFTIQLCRSTEHCGTGLFAIERKDKAKILEKYYRDSIGPDAFQLLFDGPQRETPAVWTHKGDCLYTLPFRLINPGKYTVNLVHTFDSFEALVEVGDPDLRVVYDKILVDYKMDVCDASCQSFTAKRIESMRPTLPLCSRTEPQQGVYLRMNFETDRETRKFDFHKYFYIAEPLGCKYDQRFELEDFATLGKCHNKNNSILLHGDSHLRVSTQTIDARLAGHAGTKYNPKFELIHAKYYPPDTTITTAELTLRHHNNNVLFGDNEKIPPHSQSLPNPPRHATLRPRIPRTQNRLPTPRPIQPLAHQRKRRILRPRQTPIPNNTEISFEFKRFLEQLVEGHPHRGWDDNLNVNQIEATLYPYDAYVFNFAAWALQSERLGGHYTVQRFQNALDFGTDLLTRVNSLRQVHFGKKEVDVVWMGITAFPVQEDRRYRKEGDWRTNYRMRVLSEYAEKVARRRGFKILNTFEGSLPWTEFTKDGSHFDSTPAMDAWVDEVFHKLNLCGYSP</sequence>
<name>A0A1Y2CTR1_9FUNG</name>
<accession>A0A1Y2CTR1</accession>
<organism evidence="2 3">
    <name type="scientific">Rhizoclosmatium globosum</name>
    <dbReference type="NCBI Taxonomy" id="329046"/>
    <lineage>
        <taxon>Eukaryota</taxon>
        <taxon>Fungi</taxon>
        <taxon>Fungi incertae sedis</taxon>
        <taxon>Chytridiomycota</taxon>
        <taxon>Chytridiomycota incertae sedis</taxon>
        <taxon>Chytridiomycetes</taxon>
        <taxon>Chytridiales</taxon>
        <taxon>Chytriomycetaceae</taxon>
        <taxon>Rhizoclosmatium</taxon>
    </lineage>
</organism>
<feature type="region of interest" description="Disordered" evidence="1">
    <location>
        <begin position="357"/>
        <end position="390"/>
    </location>
</feature>
<feature type="region of interest" description="Disordered" evidence="1">
    <location>
        <begin position="38"/>
        <end position="63"/>
    </location>
</feature>
<reference evidence="2 3" key="1">
    <citation type="submission" date="2016-07" db="EMBL/GenBank/DDBJ databases">
        <title>Pervasive Adenine N6-methylation of Active Genes in Fungi.</title>
        <authorList>
            <consortium name="DOE Joint Genome Institute"/>
            <person name="Mondo S.J."/>
            <person name="Dannebaum R.O."/>
            <person name="Kuo R.C."/>
            <person name="Labutti K."/>
            <person name="Haridas S."/>
            <person name="Kuo A."/>
            <person name="Salamov A."/>
            <person name="Ahrendt S.R."/>
            <person name="Lipzen A."/>
            <person name="Sullivan W."/>
            <person name="Andreopoulos W.B."/>
            <person name="Clum A."/>
            <person name="Lindquist E."/>
            <person name="Daum C."/>
            <person name="Ramamoorthy G.K."/>
            <person name="Gryganskyi A."/>
            <person name="Culley D."/>
            <person name="Magnuson J.K."/>
            <person name="James T.Y."/>
            <person name="O'Malley M.A."/>
            <person name="Stajich J.E."/>
            <person name="Spatafora J.W."/>
            <person name="Visel A."/>
            <person name="Grigoriev I.V."/>
        </authorList>
    </citation>
    <scope>NUCLEOTIDE SEQUENCE [LARGE SCALE GENOMIC DNA]</scope>
    <source>
        <strain evidence="2 3">JEL800</strain>
    </source>
</reference>